<dbReference type="Gene3D" id="3.40.250.10">
    <property type="entry name" value="Rhodanese-like domain"/>
    <property type="match status" value="2"/>
</dbReference>
<proteinExistence type="predicted"/>
<comment type="caution">
    <text evidence="3">The sequence shown here is derived from an EMBL/GenBank/DDBJ whole genome shotgun (WGS) entry which is preliminary data.</text>
</comment>
<dbReference type="PROSITE" id="PS00380">
    <property type="entry name" value="RHODANESE_1"/>
    <property type="match status" value="1"/>
</dbReference>
<keyword evidence="1" id="KW-0677">Repeat</keyword>
<reference evidence="3" key="1">
    <citation type="submission" date="2022-05" db="EMBL/GenBank/DDBJ databases">
        <authorList>
            <person name="Sun H.-N."/>
        </authorList>
    </citation>
    <scope>NUCLEOTIDE SEQUENCE</scope>
    <source>
        <strain evidence="3">HB14</strain>
    </source>
</reference>
<gene>
    <name evidence="3" type="ORF">M6D89_16465</name>
</gene>
<dbReference type="InterPro" id="IPR001763">
    <property type="entry name" value="Rhodanese-like_dom"/>
</dbReference>
<dbReference type="Pfam" id="PF00581">
    <property type="entry name" value="Rhodanese"/>
    <property type="match status" value="2"/>
</dbReference>
<dbReference type="SMART" id="SM00450">
    <property type="entry name" value="RHOD"/>
    <property type="match status" value="2"/>
</dbReference>
<dbReference type="CDD" id="cd01448">
    <property type="entry name" value="TST_Repeat_1"/>
    <property type="match status" value="1"/>
</dbReference>
<evidence type="ECO:0000313" key="4">
    <source>
        <dbReference type="Proteomes" id="UP001139319"/>
    </source>
</evidence>
<feature type="domain" description="Rhodanese" evidence="2">
    <location>
        <begin position="22"/>
        <end position="130"/>
    </location>
</feature>
<dbReference type="InterPro" id="IPR001307">
    <property type="entry name" value="Thiosulphate_STrfase_CS"/>
</dbReference>
<evidence type="ECO:0000259" key="2">
    <source>
        <dbReference type="PROSITE" id="PS50206"/>
    </source>
</evidence>
<dbReference type="GO" id="GO:0004792">
    <property type="term" value="F:thiosulfate-cyanide sulfurtransferase activity"/>
    <property type="evidence" value="ECO:0007669"/>
    <property type="project" value="InterPro"/>
</dbReference>
<dbReference type="EMBL" id="JAMFTH010000008">
    <property type="protein sequence ID" value="MCP8900900.1"/>
    <property type="molecule type" value="Genomic_DNA"/>
</dbReference>
<dbReference type="InterPro" id="IPR051126">
    <property type="entry name" value="Thiosulfate_sulfurtransferase"/>
</dbReference>
<sequence length="271" mass="30102">MPYMSPLPLILEPAQLLPLLNSPQAPLIVDLSSEDNYRRGHIPGAAHVPPQMMLCNRPPAPGRIAPVEQLNRLFTYLGLTPDTHVVVYDDEGGGWAGRFIWTLDAIGHKNYSYLNGGLHAWLGEDYPVTKEVEDPNTGEVEVEIDPEQLVEIPDILAGLEADNLQIWDARGPLEYRGEKVVAQKAGHIPGAINVEWTELMDRARGLRIREDAREYLAARGITGDKPIVTHCQSHHRSGFTYLVGKSLGFDIKGYHGSWAEWGNHPDTPVEV</sequence>
<dbReference type="PROSITE" id="PS50206">
    <property type="entry name" value="RHODANESE_3"/>
    <property type="match status" value="2"/>
</dbReference>
<dbReference type="Proteomes" id="UP001139319">
    <property type="component" value="Unassembled WGS sequence"/>
</dbReference>
<evidence type="ECO:0000256" key="1">
    <source>
        <dbReference type="ARBA" id="ARBA00022737"/>
    </source>
</evidence>
<protein>
    <submittedName>
        <fullName evidence="3">Rhodanese-like domain-containing protein</fullName>
    </submittedName>
</protein>
<name>A0A9X2KX57_9GAMM</name>
<dbReference type="SUPFAM" id="SSF52821">
    <property type="entry name" value="Rhodanese/Cell cycle control phosphatase"/>
    <property type="match status" value="2"/>
</dbReference>
<reference evidence="3" key="2">
    <citation type="submission" date="2023-01" db="EMBL/GenBank/DDBJ databases">
        <title>Gilvimarinus xylanilyticus HB14 isolated from Caulerpa lentillifera aquaculture base in Hainan, China.</title>
        <authorList>
            <person name="Zhang Y.-J."/>
        </authorList>
    </citation>
    <scope>NUCLEOTIDE SEQUENCE</scope>
    <source>
        <strain evidence="3">HB14</strain>
    </source>
</reference>
<keyword evidence="4" id="KW-1185">Reference proteome</keyword>
<accession>A0A9X2KX57</accession>
<dbReference type="PANTHER" id="PTHR43855:SF1">
    <property type="entry name" value="THIOSULFATE SULFURTRANSFERASE"/>
    <property type="match status" value="1"/>
</dbReference>
<organism evidence="3 4">
    <name type="scientific">Gilvimarinus xylanilyticus</name>
    <dbReference type="NCBI Taxonomy" id="2944139"/>
    <lineage>
        <taxon>Bacteria</taxon>
        <taxon>Pseudomonadati</taxon>
        <taxon>Pseudomonadota</taxon>
        <taxon>Gammaproteobacteria</taxon>
        <taxon>Cellvibrionales</taxon>
        <taxon>Cellvibrionaceae</taxon>
        <taxon>Gilvimarinus</taxon>
    </lineage>
</organism>
<evidence type="ECO:0000313" key="3">
    <source>
        <dbReference type="EMBL" id="MCP8900900.1"/>
    </source>
</evidence>
<feature type="domain" description="Rhodanese" evidence="2">
    <location>
        <begin position="160"/>
        <end position="270"/>
    </location>
</feature>
<dbReference type="AlphaFoldDB" id="A0A9X2KX57"/>
<dbReference type="CDD" id="cd01449">
    <property type="entry name" value="TST_Repeat_2"/>
    <property type="match status" value="1"/>
</dbReference>
<dbReference type="InterPro" id="IPR036873">
    <property type="entry name" value="Rhodanese-like_dom_sf"/>
</dbReference>
<dbReference type="PANTHER" id="PTHR43855">
    <property type="entry name" value="THIOSULFATE SULFURTRANSFERASE"/>
    <property type="match status" value="1"/>
</dbReference>